<evidence type="ECO:0000313" key="3">
    <source>
        <dbReference type="EMBL" id="WOT01606.1"/>
    </source>
</evidence>
<proteinExistence type="predicted"/>
<gene>
    <name evidence="3" type="ORF">CYJ47_10070</name>
</gene>
<dbReference type="AlphaFoldDB" id="A0AAF0YUG1"/>
<keyword evidence="1" id="KW-1133">Transmembrane helix</keyword>
<keyword evidence="1" id="KW-0812">Transmembrane</keyword>
<organism evidence="3 4">
    <name type="scientific">Corynebacterium pyruviciproducens</name>
    <dbReference type="NCBI Taxonomy" id="598660"/>
    <lineage>
        <taxon>Bacteria</taxon>
        <taxon>Bacillati</taxon>
        <taxon>Actinomycetota</taxon>
        <taxon>Actinomycetes</taxon>
        <taxon>Mycobacteriales</taxon>
        <taxon>Corynebacteriaceae</taxon>
        <taxon>Corynebacterium</taxon>
    </lineage>
</organism>
<reference evidence="3" key="1">
    <citation type="submission" date="2017-12" db="EMBL/GenBank/DDBJ databases">
        <authorList>
            <person name="Thomas-White K."/>
            <person name="Wolfe A.J."/>
        </authorList>
    </citation>
    <scope>NUCLEOTIDE SEQUENCE</scope>
    <source>
        <strain evidence="3">UMB0763</strain>
    </source>
</reference>
<reference evidence="3" key="2">
    <citation type="submission" date="2023-10" db="EMBL/GenBank/DDBJ databases">
        <authorList>
            <person name="Choi B."/>
        </authorList>
    </citation>
    <scope>NUCLEOTIDE SEQUENCE</scope>
    <source>
        <strain evidence="3">UMB0763</strain>
    </source>
</reference>
<dbReference type="RefSeq" id="WP_101677923.1">
    <property type="nucleotide sequence ID" value="NZ_CP136958.1"/>
</dbReference>
<feature type="transmembrane region" description="Helical" evidence="1">
    <location>
        <begin position="34"/>
        <end position="60"/>
    </location>
</feature>
<accession>A0AAF0YUG1</accession>
<dbReference type="Pfam" id="PF11127">
    <property type="entry name" value="YgaP-like_TM"/>
    <property type="match status" value="1"/>
</dbReference>
<name>A0AAF0YUG1_9CORY</name>
<dbReference type="InterPro" id="IPR021309">
    <property type="entry name" value="YgaP-like_TM"/>
</dbReference>
<feature type="transmembrane region" description="Helical" evidence="1">
    <location>
        <begin position="12"/>
        <end position="28"/>
    </location>
</feature>
<evidence type="ECO:0000259" key="2">
    <source>
        <dbReference type="Pfam" id="PF11127"/>
    </source>
</evidence>
<dbReference type="EMBL" id="CP136958">
    <property type="protein sequence ID" value="WOT01606.1"/>
    <property type="molecule type" value="Genomic_DNA"/>
</dbReference>
<keyword evidence="1" id="KW-0472">Membrane</keyword>
<sequence length="68" mass="7268">MNKNVSNTDRIIRLVIAVVAAVLAFTVTSPGTVWGIILIIVAIAIVVTAAIGWCPIYRVFGLSTCPRK</sequence>
<protein>
    <submittedName>
        <fullName evidence="3">DUF2892 domain-containing protein</fullName>
    </submittedName>
</protein>
<dbReference type="Proteomes" id="UP000234560">
    <property type="component" value="Chromosome"/>
</dbReference>
<evidence type="ECO:0000313" key="4">
    <source>
        <dbReference type="Proteomes" id="UP000234560"/>
    </source>
</evidence>
<evidence type="ECO:0000256" key="1">
    <source>
        <dbReference type="SAM" id="Phobius"/>
    </source>
</evidence>
<dbReference type="KEGG" id="cpyr:CYJ47_10070"/>
<feature type="domain" description="Inner membrane protein YgaP-like transmembrane" evidence="2">
    <location>
        <begin position="1"/>
        <end position="68"/>
    </location>
</feature>